<dbReference type="AlphaFoldDB" id="A0A074JI66"/>
<reference evidence="1 2" key="1">
    <citation type="submission" date="2013-07" db="EMBL/GenBank/DDBJ databases">
        <title>Thioclava pacifica DSM 10166 Genome Sequencing.</title>
        <authorList>
            <person name="Lai Q."/>
            <person name="Shao Z."/>
        </authorList>
    </citation>
    <scope>NUCLEOTIDE SEQUENCE [LARGE SCALE GENOMIC DNA]</scope>
    <source>
        <strain evidence="1 2">DSM 10166</strain>
    </source>
</reference>
<dbReference type="EMBL" id="AUND01000001">
    <property type="protein sequence ID" value="KEO56144.1"/>
    <property type="molecule type" value="Genomic_DNA"/>
</dbReference>
<keyword evidence="2" id="KW-1185">Reference proteome</keyword>
<dbReference type="Proteomes" id="UP000027432">
    <property type="component" value="Unassembled WGS sequence"/>
</dbReference>
<evidence type="ECO:0000313" key="1">
    <source>
        <dbReference type="EMBL" id="KEO56144.1"/>
    </source>
</evidence>
<gene>
    <name evidence="1" type="ORF">TP2_01095</name>
</gene>
<proteinExistence type="predicted"/>
<dbReference type="OrthoDB" id="7860163at2"/>
<name>A0A074JI66_9RHOB</name>
<comment type="caution">
    <text evidence="1">The sequence shown here is derived from an EMBL/GenBank/DDBJ whole genome shotgun (WGS) entry which is preliminary data.</text>
</comment>
<protein>
    <submittedName>
        <fullName evidence="1">Uncharacterized protein</fullName>
    </submittedName>
</protein>
<accession>A0A074JI66</accession>
<organism evidence="1 2">
    <name type="scientific">Thioclava pacifica DSM 10166</name>
    <dbReference type="NCBI Taxonomy" id="1353537"/>
    <lineage>
        <taxon>Bacteria</taxon>
        <taxon>Pseudomonadati</taxon>
        <taxon>Pseudomonadota</taxon>
        <taxon>Alphaproteobacteria</taxon>
        <taxon>Rhodobacterales</taxon>
        <taxon>Paracoccaceae</taxon>
        <taxon>Thioclava</taxon>
    </lineage>
</organism>
<evidence type="ECO:0000313" key="2">
    <source>
        <dbReference type="Proteomes" id="UP000027432"/>
    </source>
</evidence>
<sequence length="327" mass="38088">MSLEYFIRDELTGAALEISETKYLKLKNAATAIDLIQEVEDNFDLFASAFIELEEYQMSATIRYYYSTDRSEDLDRLFEDIRPKLNLKLVGFLTASRSYDEQIHQRADALIKISSDLEIDLRKEFSKVYNESFEYRVMYYLRNHAQHHRPPLGRLSFSHSNQWESYPKSQSPVRSRISINPKLNIDDLLNSKKIKQTVRGEIERLKAKHLDLKFFTRGFVQEIYKIHQTFRNSTEDELLKLLDTIKGANEDLAAFAGKACDYPVLEKKGGNGNNEKTLLDYSHQARVLDKRKLWAGLAWVQRGYISSEISFAADTFPKSDEEVWIVK</sequence>
<dbReference type="eggNOG" id="ENOG5030KGB">
    <property type="taxonomic scope" value="Bacteria"/>
</dbReference>
<dbReference type="RefSeq" id="WP_038072442.1">
    <property type="nucleotide sequence ID" value="NZ_AUND01000001.1"/>
</dbReference>